<evidence type="ECO:0000313" key="18">
    <source>
        <dbReference type="Proteomes" id="UP000008631"/>
    </source>
</evidence>
<evidence type="ECO:0000259" key="16">
    <source>
        <dbReference type="Pfam" id="PF00156"/>
    </source>
</evidence>
<protein>
    <recommendedName>
        <fullName evidence="5 15">Hypoxanthine phosphoribosyltransferase</fullName>
        <ecNumber evidence="5 15">2.4.2.8</ecNumber>
    </recommendedName>
</protein>
<reference key="1">
    <citation type="submission" date="2010-11" db="EMBL/GenBank/DDBJ databases">
        <title>The complete sequence of chromosome of Isophaera pallida ATCC 43644.</title>
        <authorList>
            <consortium name="US DOE Joint Genome Institute (JGI-PGF)"/>
            <person name="Lucas S."/>
            <person name="Copeland A."/>
            <person name="Lapidus A."/>
            <person name="Bruce D."/>
            <person name="Goodwin L."/>
            <person name="Pitluck S."/>
            <person name="Kyrpides N."/>
            <person name="Mavromatis K."/>
            <person name="Pagani I."/>
            <person name="Ivanova N."/>
            <person name="Saunders E."/>
            <person name="Brettin T."/>
            <person name="Detter J.C."/>
            <person name="Han C."/>
            <person name="Tapia R."/>
            <person name="Land M."/>
            <person name="Hauser L."/>
            <person name="Markowitz V."/>
            <person name="Cheng J.-F."/>
            <person name="Hugenholtz P."/>
            <person name="Woyke T."/>
            <person name="Wu D."/>
            <person name="Eisen J.A."/>
        </authorList>
    </citation>
    <scope>NUCLEOTIDE SEQUENCE</scope>
    <source>
        <strain>ATCC 43644</strain>
    </source>
</reference>
<dbReference type="SUPFAM" id="SSF53271">
    <property type="entry name" value="PRTase-like"/>
    <property type="match status" value="1"/>
</dbReference>
<dbReference type="RefSeq" id="WP_013564706.1">
    <property type="nucleotide sequence ID" value="NC_014962.1"/>
</dbReference>
<organism evidence="17 18">
    <name type="scientific">Isosphaera pallida (strain ATCC 43644 / DSM 9630 / IS1B)</name>
    <dbReference type="NCBI Taxonomy" id="575540"/>
    <lineage>
        <taxon>Bacteria</taxon>
        <taxon>Pseudomonadati</taxon>
        <taxon>Planctomycetota</taxon>
        <taxon>Planctomycetia</taxon>
        <taxon>Isosphaerales</taxon>
        <taxon>Isosphaeraceae</taxon>
        <taxon>Isosphaera</taxon>
    </lineage>
</organism>
<dbReference type="FunCoup" id="E8R1Y6">
    <property type="interactions" value="414"/>
</dbReference>
<name>E8R1Y6_ISOPI</name>
<evidence type="ECO:0000256" key="9">
    <source>
        <dbReference type="ARBA" id="ARBA00022723"/>
    </source>
</evidence>
<dbReference type="GO" id="GO:0052657">
    <property type="term" value="F:guanine phosphoribosyltransferase activity"/>
    <property type="evidence" value="ECO:0007669"/>
    <property type="project" value="RHEA"/>
</dbReference>
<proteinExistence type="inferred from homology"/>
<evidence type="ECO:0000256" key="3">
    <source>
        <dbReference type="ARBA" id="ARBA00004669"/>
    </source>
</evidence>
<dbReference type="GO" id="GO:0032264">
    <property type="term" value="P:IMP salvage"/>
    <property type="evidence" value="ECO:0007669"/>
    <property type="project" value="UniProtKB-UniPathway"/>
</dbReference>
<dbReference type="STRING" id="575540.Isop_1836"/>
<dbReference type="OrthoDB" id="9802824at2"/>
<dbReference type="HOGENOM" id="CLU_073615_0_0_0"/>
<gene>
    <name evidence="17" type="ordered locus">Isop_1836</name>
</gene>
<keyword evidence="8 15" id="KW-0808">Transferase</keyword>
<comment type="similarity">
    <text evidence="4 15">Belongs to the purine/pyrimidine phosphoribosyltransferase family.</text>
</comment>
<reference evidence="17 18" key="2">
    <citation type="journal article" date="2011" name="Stand. Genomic Sci.">
        <title>Complete genome sequence of Isosphaera pallida type strain (IS1B).</title>
        <authorList>
            <consortium name="US DOE Joint Genome Institute (JGI-PGF)"/>
            <person name="Goker M."/>
            <person name="Cleland D."/>
            <person name="Saunders E."/>
            <person name="Lapidus A."/>
            <person name="Nolan M."/>
            <person name="Lucas S."/>
            <person name="Hammon N."/>
            <person name="Deshpande S."/>
            <person name="Cheng J.F."/>
            <person name="Tapia R."/>
            <person name="Han C."/>
            <person name="Goodwin L."/>
            <person name="Pitluck S."/>
            <person name="Liolios K."/>
            <person name="Pagani I."/>
            <person name="Ivanova N."/>
            <person name="Mavromatis K."/>
            <person name="Pati A."/>
            <person name="Chen A."/>
            <person name="Palaniappan K."/>
            <person name="Land M."/>
            <person name="Hauser L."/>
            <person name="Chang Y.J."/>
            <person name="Jeffries C.D."/>
            <person name="Detter J.C."/>
            <person name="Beck B."/>
            <person name="Woyke T."/>
            <person name="Bristow J."/>
            <person name="Eisen J.A."/>
            <person name="Markowitz V."/>
            <person name="Hugenholtz P."/>
            <person name="Kyrpides N.C."/>
            <person name="Klenk H.P."/>
        </authorList>
    </citation>
    <scope>NUCLEOTIDE SEQUENCE [LARGE SCALE GENOMIC DNA]</scope>
    <source>
        <strain evidence="18">ATCC 43644 / DSM 9630 / IS1B</strain>
    </source>
</reference>
<evidence type="ECO:0000256" key="11">
    <source>
        <dbReference type="ARBA" id="ARBA00022741"/>
    </source>
</evidence>
<dbReference type="PANTHER" id="PTHR43340:SF1">
    <property type="entry name" value="HYPOXANTHINE PHOSPHORIBOSYLTRANSFERASE"/>
    <property type="match status" value="1"/>
</dbReference>
<comment type="cofactor">
    <cofactor evidence="1 15">
        <name>Mg(2+)</name>
        <dbReference type="ChEBI" id="CHEBI:18420"/>
    </cofactor>
</comment>
<dbReference type="PANTHER" id="PTHR43340">
    <property type="entry name" value="HYPOXANTHINE-GUANINE PHOSPHORIBOSYLTRANSFERASE"/>
    <property type="match status" value="1"/>
</dbReference>
<keyword evidence="7 15" id="KW-0328">Glycosyltransferase</keyword>
<dbReference type="InterPro" id="IPR050408">
    <property type="entry name" value="HGPRT"/>
</dbReference>
<keyword evidence="11 15" id="KW-0547">Nucleotide-binding</keyword>
<dbReference type="Proteomes" id="UP000008631">
    <property type="component" value="Chromosome"/>
</dbReference>
<keyword evidence="12 15" id="KW-0460">Magnesium</keyword>
<dbReference type="NCBIfam" id="TIGR01203">
    <property type="entry name" value="HGPRTase"/>
    <property type="match status" value="1"/>
</dbReference>
<dbReference type="GO" id="GO:0032263">
    <property type="term" value="P:GMP salvage"/>
    <property type="evidence" value="ECO:0007669"/>
    <property type="project" value="TreeGrafter"/>
</dbReference>
<sequence>MEILISEEQLRARIIALGEQITEDYRGRPLTIVAVLVGSVVALADLIRQVTIPHRVALLQTSSYRGKTTLPTDLAVNSAFDPDVKGRDVLLLDDILDTGHTLKRVMDDMANRGALSVRTMVLLRKLGRQQVSLEPDYVGFEIPDRFVVGYGLDYNDDYRHLPYVAILPG</sequence>
<comment type="catalytic activity">
    <reaction evidence="14">
        <text>IMP + diphosphate = hypoxanthine + 5-phospho-alpha-D-ribose 1-diphosphate</text>
        <dbReference type="Rhea" id="RHEA:17973"/>
        <dbReference type="ChEBI" id="CHEBI:17368"/>
        <dbReference type="ChEBI" id="CHEBI:33019"/>
        <dbReference type="ChEBI" id="CHEBI:58017"/>
        <dbReference type="ChEBI" id="CHEBI:58053"/>
        <dbReference type="EC" id="2.4.2.8"/>
    </reaction>
    <physiologicalReaction direction="right-to-left" evidence="14">
        <dbReference type="Rhea" id="RHEA:17975"/>
    </physiologicalReaction>
</comment>
<keyword evidence="18" id="KW-1185">Reference proteome</keyword>
<dbReference type="GO" id="GO:0006166">
    <property type="term" value="P:purine ribonucleoside salvage"/>
    <property type="evidence" value="ECO:0007669"/>
    <property type="project" value="UniProtKB-KW"/>
</dbReference>
<dbReference type="eggNOG" id="COG0634">
    <property type="taxonomic scope" value="Bacteria"/>
</dbReference>
<evidence type="ECO:0000256" key="2">
    <source>
        <dbReference type="ARBA" id="ARBA00004496"/>
    </source>
</evidence>
<keyword evidence="9 15" id="KW-0479">Metal-binding</keyword>
<comment type="catalytic activity">
    <reaction evidence="13">
        <text>GMP + diphosphate = guanine + 5-phospho-alpha-D-ribose 1-diphosphate</text>
        <dbReference type="Rhea" id="RHEA:25424"/>
        <dbReference type="ChEBI" id="CHEBI:16235"/>
        <dbReference type="ChEBI" id="CHEBI:33019"/>
        <dbReference type="ChEBI" id="CHEBI:58017"/>
        <dbReference type="ChEBI" id="CHEBI:58115"/>
        <dbReference type="EC" id="2.4.2.8"/>
    </reaction>
    <physiologicalReaction direction="right-to-left" evidence="13">
        <dbReference type="Rhea" id="RHEA:25426"/>
    </physiologicalReaction>
</comment>
<dbReference type="AlphaFoldDB" id="E8R1Y6"/>
<dbReference type="InterPro" id="IPR029057">
    <property type="entry name" value="PRTase-like"/>
</dbReference>
<evidence type="ECO:0000256" key="14">
    <source>
        <dbReference type="ARBA" id="ARBA00049402"/>
    </source>
</evidence>
<evidence type="ECO:0000256" key="12">
    <source>
        <dbReference type="ARBA" id="ARBA00022842"/>
    </source>
</evidence>
<evidence type="ECO:0000256" key="8">
    <source>
        <dbReference type="ARBA" id="ARBA00022679"/>
    </source>
</evidence>
<comment type="subcellular location">
    <subcellularLocation>
        <location evidence="2 15">Cytoplasm</location>
    </subcellularLocation>
</comment>
<dbReference type="EC" id="2.4.2.8" evidence="5 15"/>
<evidence type="ECO:0000256" key="1">
    <source>
        <dbReference type="ARBA" id="ARBA00001946"/>
    </source>
</evidence>
<dbReference type="Gene3D" id="3.40.50.2020">
    <property type="match status" value="1"/>
</dbReference>
<keyword evidence="10 15" id="KW-0660">Purine salvage</keyword>
<dbReference type="KEGG" id="ipa:Isop_1836"/>
<comment type="pathway">
    <text evidence="3 15">Purine metabolism; IMP biosynthesis via salvage pathway; IMP from hypoxanthine: step 1/1.</text>
</comment>
<dbReference type="Pfam" id="PF00156">
    <property type="entry name" value="Pribosyltran"/>
    <property type="match status" value="1"/>
</dbReference>
<dbReference type="GO" id="GO:0004422">
    <property type="term" value="F:hypoxanthine phosphoribosyltransferase activity"/>
    <property type="evidence" value="ECO:0007669"/>
    <property type="project" value="InterPro"/>
</dbReference>
<dbReference type="GO" id="GO:0006178">
    <property type="term" value="P:guanine salvage"/>
    <property type="evidence" value="ECO:0007669"/>
    <property type="project" value="TreeGrafter"/>
</dbReference>
<dbReference type="InterPro" id="IPR005904">
    <property type="entry name" value="Hxn_phspho_trans"/>
</dbReference>
<dbReference type="GO" id="GO:0005829">
    <property type="term" value="C:cytosol"/>
    <property type="evidence" value="ECO:0007669"/>
    <property type="project" value="TreeGrafter"/>
</dbReference>
<evidence type="ECO:0000256" key="6">
    <source>
        <dbReference type="ARBA" id="ARBA00022490"/>
    </source>
</evidence>
<evidence type="ECO:0000256" key="5">
    <source>
        <dbReference type="ARBA" id="ARBA00011895"/>
    </source>
</evidence>
<dbReference type="GO" id="GO:0046100">
    <property type="term" value="P:hypoxanthine metabolic process"/>
    <property type="evidence" value="ECO:0007669"/>
    <property type="project" value="TreeGrafter"/>
</dbReference>
<accession>E8R1Y6</accession>
<dbReference type="InParanoid" id="E8R1Y6"/>
<feature type="domain" description="Phosphoribosyltransferase" evidence="16">
    <location>
        <begin position="11"/>
        <end position="154"/>
    </location>
</feature>
<dbReference type="UniPathway" id="UPA00591">
    <property type="reaction ID" value="UER00648"/>
</dbReference>
<evidence type="ECO:0000256" key="7">
    <source>
        <dbReference type="ARBA" id="ARBA00022676"/>
    </source>
</evidence>
<evidence type="ECO:0000313" key="17">
    <source>
        <dbReference type="EMBL" id="ADV62418.1"/>
    </source>
</evidence>
<evidence type="ECO:0000256" key="13">
    <source>
        <dbReference type="ARBA" id="ARBA00048811"/>
    </source>
</evidence>
<dbReference type="GO" id="GO:0000166">
    <property type="term" value="F:nucleotide binding"/>
    <property type="evidence" value="ECO:0007669"/>
    <property type="project" value="UniProtKB-KW"/>
</dbReference>
<evidence type="ECO:0000256" key="4">
    <source>
        <dbReference type="ARBA" id="ARBA00008391"/>
    </source>
</evidence>
<evidence type="ECO:0000256" key="15">
    <source>
        <dbReference type="RuleBase" id="RU364099"/>
    </source>
</evidence>
<keyword evidence="6 15" id="KW-0963">Cytoplasm</keyword>
<dbReference type="CDD" id="cd06223">
    <property type="entry name" value="PRTases_typeI"/>
    <property type="match status" value="1"/>
</dbReference>
<dbReference type="GO" id="GO:0000287">
    <property type="term" value="F:magnesium ion binding"/>
    <property type="evidence" value="ECO:0007669"/>
    <property type="project" value="TreeGrafter"/>
</dbReference>
<dbReference type="EMBL" id="CP002353">
    <property type="protein sequence ID" value="ADV62418.1"/>
    <property type="molecule type" value="Genomic_DNA"/>
</dbReference>
<dbReference type="InterPro" id="IPR000836">
    <property type="entry name" value="PRTase_dom"/>
</dbReference>
<evidence type="ECO:0000256" key="10">
    <source>
        <dbReference type="ARBA" id="ARBA00022726"/>
    </source>
</evidence>